<organism evidence="5 6">
    <name type="scientific">Candidatus Sungbacteria bacterium RIFCSPHIGHO2_02_FULL_51_29</name>
    <dbReference type="NCBI Taxonomy" id="1802273"/>
    <lineage>
        <taxon>Bacteria</taxon>
        <taxon>Candidatus Sungiibacteriota</taxon>
    </lineage>
</organism>
<dbReference type="InterPro" id="IPR011050">
    <property type="entry name" value="Pectin_lyase_fold/virulence"/>
</dbReference>
<sequence>MQPAKHWNMKNIINTYSFSLRTLLLCVLLITLVATYPTLTKITFFAMSLDLEVSSAVAGAPVFYGFGAGATGGTGKPYYHVTNRNDSGPGSLRDAIAAGDRYVVFDVGGKINLTTDIEIRKANITVDGTTAPSPGITLKNRGLIIRGSTGAQNIIIQNIRVRNAAQDGIWITDAAKNIIIDHISVSNSGDGNLDITRTGTKNITVQWSILGTPADEEKNMLVAFGASRISLHHNIFIESQQRSPQVTYDDSAAKTSDTKTTLDMVNNLIWNWRGGYGTRIRYGARANIVNNYYAAAGGDKDDALIICKGPISHLCELMPNGARAYVAGNVSHDGISLNGLGTESAPFTASGIPIADAKKAACKSMKKAGARPLDAADTLFLSHITLRCS</sequence>
<evidence type="ECO:0000259" key="4">
    <source>
        <dbReference type="SMART" id="SM00656"/>
    </source>
</evidence>
<gene>
    <name evidence="5" type="ORF">A3C16_03115</name>
</gene>
<dbReference type="Proteomes" id="UP000177811">
    <property type="component" value="Unassembled WGS sequence"/>
</dbReference>
<evidence type="ECO:0000313" key="5">
    <source>
        <dbReference type="EMBL" id="OHA01698.1"/>
    </source>
</evidence>
<dbReference type="SMART" id="SM00656">
    <property type="entry name" value="Amb_all"/>
    <property type="match status" value="1"/>
</dbReference>
<dbReference type="GO" id="GO:0016829">
    <property type="term" value="F:lyase activity"/>
    <property type="evidence" value="ECO:0007669"/>
    <property type="project" value="UniProtKB-KW"/>
</dbReference>
<dbReference type="GO" id="GO:0046872">
    <property type="term" value="F:metal ion binding"/>
    <property type="evidence" value="ECO:0007669"/>
    <property type="project" value="UniProtKB-KW"/>
</dbReference>
<protein>
    <recommendedName>
        <fullName evidence="4">Pectate lyase domain-containing protein</fullName>
    </recommendedName>
</protein>
<dbReference type="AlphaFoldDB" id="A0A1G2KQK2"/>
<dbReference type="Gene3D" id="2.160.20.10">
    <property type="entry name" value="Single-stranded right-handed beta-helix, Pectin lyase-like"/>
    <property type="match status" value="1"/>
</dbReference>
<comment type="caution">
    <text evidence="5">The sequence shown here is derived from an EMBL/GenBank/DDBJ whole genome shotgun (WGS) entry which is preliminary data.</text>
</comment>
<feature type="domain" description="Pectate lyase" evidence="4">
    <location>
        <begin position="74"/>
        <end position="299"/>
    </location>
</feature>
<keyword evidence="1" id="KW-0479">Metal-binding</keyword>
<dbReference type="PANTHER" id="PTHR42970">
    <property type="entry name" value="PECTATE LYASE C-RELATED"/>
    <property type="match status" value="1"/>
</dbReference>
<dbReference type="SMART" id="SM00710">
    <property type="entry name" value="PbH1"/>
    <property type="match status" value="2"/>
</dbReference>
<dbReference type="InterPro" id="IPR012334">
    <property type="entry name" value="Pectin_lyas_fold"/>
</dbReference>
<evidence type="ECO:0000256" key="1">
    <source>
        <dbReference type="ARBA" id="ARBA00022723"/>
    </source>
</evidence>
<keyword evidence="3" id="KW-0456">Lyase</keyword>
<reference evidence="5 6" key="1">
    <citation type="journal article" date="2016" name="Nat. Commun.">
        <title>Thousands of microbial genomes shed light on interconnected biogeochemical processes in an aquifer system.</title>
        <authorList>
            <person name="Anantharaman K."/>
            <person name="Brown C.T."/>
            <person name="Hug L.A."/>
            <person name="Sharon I."/>
            <person name="Castelle C.J."/>
            <person name="Probst A.J."/>
            <person name="Thomas B.C."/>
            <person name="Singh A."/>
            <person name="Wilkins M.J."/>
            <person name="Karaoz U."/>
            <person name="Brodie E.L."/>
            <person name="Williams K.H."/>
            <person name="Hubbard S.S."/>
            <person name="Banfield J.F."/>
        </authorList>
    </citation>
    <scope>NUCLEOTIDE SEQUENCE [LARGE SCALE GENOMIC DNA]</scope>
</reference>
<dbReference type="EMBL" id="MHQL01000056">
    <property type="protein sequence ID" value="OHA01698.1"/>
    <property type="molecule type" value="Genomic_DNA"/>
</dbReference>
<dbReference type="InterPro" id="IPR002022">
    <property type="entry name" value="Pec_lyase"/>
</dbReference>
<evidence type="ECO:0000256" key="2">
    <source>
        <dbReference type="ARBA" id="ARBA00023180"/>
    </source>
</evidence>
<keyword evidence="2" id="KW-0325">Glycoprotein</keyword>
<dbReference type="InterPro" id="IPR006626">
    <property type="entry name" value="PbH1"/>
</dbReference>
<evidence type="ECO:0000256" key="3">
    <source>
        <dbReference type="ARBA" id="ARBA00023239"/>
    </source>
</evidence>
<evidence type="ECO:0000313" key="6">
    <source>
        <dbReference type="Proteomes" id="UP000177811"/>
    </source>
</evidence>
<dbReference type="PANTHER" id="PTHR42970:SF1">
    <property type="entry name" value="PECTATE LYASE C-RELATED"/>
    <property type="match status" value="1"/>
</dbReference>
<name>A0A1G2KQK2_9BACT</name>
<dbReference type="SUPFAM" id="SSF51126">
    <property type="entry name" value="Pectin lyase-like"/>
    <property type="match status" value="1"/>
</dbReference>
<accession>A0A1G2KQK2</accession>
<proteinExistence type="predicted"/>
<dbReference type="InterPro" id="IPR052063">
    <property type="entry name" value="Polysaccharide_Lyase_1"/>
</dbReference>